<evidence type="ECO:0000256" key="6">
    <source>
        <dbReference type="ARBA" id="ARBA00022777"/>
    </source>
</evidence>
<dbReference type="GO" id="GO:0004797">
    <property type="term" value="F:thymidine kinase activity"/>
    <property type="evidence" value="ECO:0007669"/>
    <property type="project" value="UniProtKB-EC"/>
</dbReference>
<dbReference type="GO" id="GO:0071897">
    <property type="term" value="P:DNA biosynthetic process"/>
    <property type="evidence" value="ECO:0007669"/>
    <property type="project" value="UniProtKB-KW"/>
</dbReference>
<protein>
    <recommendedName>
        <fullName evidence="2 10">Thymidine kinase</fullName>
        <ecNumber evidence="2 10">2.7.1.21</ecNumber>
    </recommendedName>
</protein>
<keyword evidence="5 10" id="KW-0547">Nucleotide-binding</keyword>
<proteinExistence type="inferred from homology"/>
<dbReference type="Pfam" id="PF00265">
    <property type="entry name" value="TK"/>
    <property type="match status" value="1"/>
</dbReference>
<keyword evidence="6 10" id="KW-0418">Kinase</keyword>
<evidence type="ECO:0000256" key="10">
    <source>
        <dbReference type="RuleBase" id="RU000544"/>
    </source>
</evidence>
<keyword evidence="7 10" id="KW-0067">ATP-binding</keyword>
<dbReference type="EC" id="2.7.1.21" evidence="2 10"/>
<name>A0A1H9IVT8_9ACTN</name>
<dbReference type="SUPFAM" id="SSF57716">
    <property type="entry name" value="Glucocorticoid receptor-like (DNA-binding domain)"/>
    <property type="match status" value="1"/>
</dbReference>
<evidence type="ECO:0000256" key="2">
    <source>
        <dbReference type="ARBA" id="ARBA00012118"/>
    </source>
</evidence>
<evidence type="ECO:0000256" key="3">
    <source>
        <dbReference type="ARBA" id="ARBA00022634"/>
    </source>
</evidence>
<organism evidence="12 13">
    <name type="scientific">Microlunatus flavus</name>
    <dbReference type="NCBI Taxonomy" id="1036181"/>
    <lineage>
        <taxon>Bacteria</taxon>
        <taxon>Bacillati</taxon>
        <taxon>Actinomycetota</taxon>
        <taxon>Actinomycetes</taxon>
        <taxon>Propionibacteriales</taxon>
        <taxon>Propionibacteriaceae</taxon>
        <taxon>Microlunatus</taxon>
    </lineage>
</organism>
<evidence type="ECO:0000256" key="4">
    <source>
        <dbReference type="ARBA" id="ARBA00022679"/>
    </source>
</evidence>
<dbReference type="Gene3D" id="3.30.60.20">
    <property type="match status" value="1"/>
</dbReference>
<evidence type="ECO:0000256" key="11">
    <source>
        <dbReference type="RuleBase" id="RU004165"/>
    </source>
</evidence>
<dbReference type="AlphaFoldDB" id="A0A1H9IVT8"/>
<gene>
    <name evidence="12" type="ORF">SAMN05421756_1067</name>
</gene>
<sequence>MASFRYFTGPMDCGKSTLALQIDHTHTAGGRRGRLFTSRDRAGEAIISSRLGLRRPAVEVHPAFSFWGYVVDQLSAGARIDYVVCDETQFYTPAQVDDLARLVDELDVDVFAVGILTDFQTHLFPGSRRLVELCDSMEVLQVEALCWCGRRATHNARTVDGLMVVEGDQVVVGDIEQLHDLEPGGEEPAPVAQAAVVAYEVLCRRHHRARLTRSAAQAGLAETLPFGTTEGWEGQQ</sequence>
<dbReference type="GO" id="GO:0005524">
    <property type="term" value="F:ATP binding"/>
    <property type="evidence" value="ECO:0007669"/>
    <property type="project" value="UniProtKB-KW"/>
</dbReference>
<dbReference type="GO" id="GO:0046104">
    <property type="term" value="P:thymidine metabolic process"/>
    <property type="evidence" value="ECO:0007669"/>
    <property type="project" value="TreeGrafter"/>
</dbReference>
<dbReference type="InterPro" id="IPR027417">
    <property type="entry name" value="P-loop_NTPase"/>
</dbReference>
<feature type="active site" description="Proton acceptor" evidence="8">
    <location>
        <position position="87"/>
    </location>
</feature>
<keyword evidence="4 10" id="KW-0808">Transferase</keyword>
<evidence type="ECO:0000256" key="8">
    <source>
        <dbReference type="PIRSR" id="PIRSR035805-1"/>
    </source>
</evidence>
<dbReference type="PANTHER" id="PTHR11441:SF0">
    <property type="entry name" value="THYMIDINE KINASE, CYTOSOLIC"/>
    <property type="match status" value="1"/>
</dbReference>
<reference evidence="13" key="1">
    <citation type="submission" date="2016-10" db="EMBL/GenBank/DDBJ databases">
        <authorList>
            <person name="Varghese N."/>
            <person name="Submissions S."/>
        </authorList>
    </citation>
    <scope>NUCLEOTIDE SEQUENCE [LARGE SCALE GENOMIC DNA]</scope>
    <source>
        <strain evidence="13">CGMCC 4.6856</strain>
    </source>
</reference>
<dbReference type="PIRSF" id="PIRSF035805">
    <property type="entry name" value="TK_cell"/>
    <property type="match status" value="1"/>
</dbReference>
<dbReference type="EMBL" id="FOFA01000006">
    <property type="protein sequence ID" value="SEQ78901.1"/>
    <property type="molecule type" value="Genomic_DNA"/>
</dbReference>
<evidence type="ECO:0000256" key="7">
    <source>
        <dbReference type="ARBA" id="ARBA00022840"/>
    </source>
</evidence>
<comment type="similarity">
    <text evidence="1 11">Belongs to the thymidine kinase family.</text>
</comment>
<dbReference type="RefSeq" id="WP_091181838.1">
    <property type="nucleotide sequence ID" value="NZ_FOFA01000006.1"/>
</dbReference>
<dbReference type="OrthoDB" id="9781579at2"/>
<evidence type="ECO:0000256" key="9">
    <source>
        <dbReference type="PIRSR" id="PIRSR035805-2"/>
    </source>
</evidence>
<evidence type="ECO:0000256" key="1">
    <source>
        <dbReference type="ARBA" id="ARBA00007587"/>
    </source>
</evidence>
<comment type="catalytic activity">
    <reaction evidence="10">
        <text>thymidine + ATP = dTMP + ADP + H(+)</text>
        <dbReference type="Rhea" id="RHEA:19129"/>
        <dbReference type="ChEBI" id="CHEBI:15378"/>
        <dbReference type="ChEBI" id="CHEBI:17748"/>
        <dbReference type="ChEBI" id="CHEBI:30616"/>
        <dbReference type="ChEBI" id="CHEBI:63528"/>
        <dbReference type="ChEBI" id="CHEBI:456216"/>
        <dbReference type="EC" id="2.7.1.21"/>
    </reaction>
</comment>
<dbReference type="PANTHER" id="PTHR11441">
    <property type="entry name" value="THYMIDINE KINASE"/>
    <property type="match status" value="1"/>
</dbReference>
<dbReference type="STRING" id="1036181.SAMN05421756_1067"/>
<accession>A0A1H9IVT8</accession>
<evidence type="ECO:0000313" key="12">
    <source>
        <dbReference type="EMBL" id="SEQ78901.1"/>
    </source>
</evidence>
<dbReference type="InterPro" id="IPR001267">
    <property type="entry name" value="Thymidine_kinase"/>
</dbReference>
<dbReference type="GO" id="GO:0005829">
    <property type="term" value="C:cytosol"/>
    <property type="evidence" value="ECO:0007669"/>
    <property type="project" value="TreeGrafter"/>
</dbReference>
<evidence type="ECO:0000313" key="13">
    <source>
        <dbReference type="Proteomes" id="UP000198504"/>
    </source>
</evidence>
<keyword evidence="3 10" id="KW-0237">DNA synthesis</keyword>
<dbReference type="Proteomes" id="UP000198504">
    <property type="component" value="Unassembled WGS sequence"/>
</dbReference>
<dbReference type="SUPFAM" id="SSF52540">
    <property type="entry name" value="P-loop containing nucleoside triphosphate hydrolases"/>
    <property type="match status" value="1"/>
</dbReference>
<feature type="binding site" evidence="9">
    <location>
        <begin position="170"/>
        <end position="173"/>
    </location>
    <ligand>
        <name>substrate</name>
    </ligand>
</feature>
<evidence type="ECO:0000256" key="5">
    <source>
        <dbReference type="ARBA" id="ARBA00022741"/>
    </source>
</evidence>
<dbReference type="Gene3D" id="3.40.50.300">
    <property type="entry name" value="P-loop containing nucleotide triphosphate hydrolases"/>
    <property type="match status" value="1"/>
</dbReference>
<keyword evidence="13" id="KW-1185">Reference proteome</keyword>
<dbReference type="NCBIfam" id="NF003297">
    <property type="entry name" value="PRK04296.1-2"/>
    <property type="match status" value="1"/>
</dbReference>